<dbReference type="SUPFAM" id="SSF46689">
    <property type="entry name" value="Homeodomain-like"/>
    <property type="match status" value="2"/>
</dbReference>
<dbReference type="CDD" id="cd03136">
    <property type="entry name" value="GATase1_AraC_ArgR_like"/>
    <property type="match status" value="1"/>
</dbReference>
<dbReference type="RefSeq" id="WP_085868554.1">
    <property type="nucleotide sequence ID" value="NZ_FWFQ01000012.1"/>
</dbReference>
<keyword evidence="6" id="KW-1185">Reference proteome</keyword>
<evidence type="ECO:0000259" key="4">
    <source>
        <dbReference type="PROSITE" id="PS01124"/>
    </source>
</evidence>
<evidence type="ECO:0000256" key="3">
    <source>
        <dbReference type="ARBA" id="ARBA00023163"/>
    </source>
</evidence>
<evidence type="ECO:0000256" key="2">
    <source>
        <dbReference type="ARBA" id="ARBA00023125"/>
    </source>
</evidence>
<dbReference type="OrthoDB" id="9793400at2"/>
<dbReference type="InterPro" id="IPR029062">
    <property type="entry name" value="Class_I_gatase-like"/>
</dbReference>
<dbReference type="InterPro" id="IPR052158">
    <property type="entry name" value="INH-QAR"/>
</dbReference>
<dbReference type="SMART" id="SM00342">
    <property type="entry name" value="HTH_ARAC"/>
    <property type="match status" value="1"/>
</dbReference>
<dbReference type="AlphaFoldDB" id="A0A1Y5SHF6"/>
<dbReference type="Pfam" id="PF12833">
    <property type="entry name" value="HTH_18"/>
    <property type="match status" value="1"/>
</dbReference>
<dbReference type="PANTHER" id="PTHR43130:SF3">
    <property type="entry name" value="HTH-TYPE TRANSCRIPTIONAL REGULATOR RV1931C"/>
    <property type="match status" value="1"/>
</dbReference>
<keyword evidence="2" id="KW-0238">DNA-binding</keyword>
<dbReference type="GO" id="GO:0003700">
    <property type="term" value="F:DNA-binding transcription factor activity"/>
    <property type="evidence" value="ECO:0007669"/>
    <property type="project" value="InterPro"/>
</dbReference>
<keyword evidence="3" id="KW-0804">Transcription</keyword>
<evidence type="ECO:0000313" key="5">
    <source>
        <dbReference type="EMBL" id="SLN40199.1"/>
    </source>
</evidence>
<dbReference type="PROSITE" id="PS00041">
    <property type="entry name" value="HTH_ARAC_FAMILY_1"/>
    <property type="match status" value="1"/>
</dbReference>
<dbReference type="PROSITE" id="PS01124">
    <property type="entry name" value="HTH_ARAC_FAMILY_2"/>
    <property type="match status" value="1"/>
</dbReference>
<dbReference type="InterPro" id="IPR018062">
    <property type="entry name" value="HTH_AraC-typ_CS"/>
</dbReference>
<dbReference type="InterPro" id="IPR018060">
    <property type="entry name" value="HTH_AraC"/>
</dbReference>
<evidence type="ECO:0000313" key="6">
    <source>
        <dbReference type="Proteomes" id="UP000193409"/>
    </source>
</evidence>
<dbReference type="Proteomes" id="UP000193409">
    <property type="component" value="Unassembled WGS sequence"/>
</dbReference>
<dbReference type="Pfam" id="PF01965">
    <property type="entry name" value="DJ-1_PfpI"/>
    <property type="match status" value="1"/>
</dbReference>
<evidence type="ECO:0000256" key="1">
    <source>
        <dbReference type="ARBA" id="ARBA00023015"/>
    </source>
</evidence>
<accession>A0A1Y5SHF6</accession>
<organism evidence="5 6">
    <name type="scientific">Pseudoruegeria aquimaris</name>
    <dbReference type="NCBI Taxonomy" id="393663"/>
    <lineage>
        <taxon>Bacteria</taxon>
        <taxon>Pseudomonadati</taxon>
        <taxon>Pseudomonadota</taxon>
        <taxon>Alphaproteobacteria</taxon>
        <taxon>Rhodobacterales</taxon>
        <taxon>Roseobacteraceae</taxon>
        <taxon>Pseudoruegeria</taxon>
    </lineage>
</organism>
<proteinExistence type="predicted"/>
<dbReference type="SUPFAM" id="SSF52317">
    <property type="entry name" value="Class I glutamine amidotransferase-like"/>
    <property type="match status" value="1"/>
</dbReference>
<gene>
    <name evidence="5" type="primary">cdhR_3</name>
    <name evidence="5" type="ORF">PSA7680_01995</name>
</gene>
<dbReference type="PANTHER" id="PTHR43130">
    <property type="entry name" value="ARAC-FAMILY TRANSCRIPTIONAL REGULATOR"/>
    <property type="match status" value="1"/>
</dbReference>
<reference evidence="5 6" key="1">
    <citation type="submission" date="2017-03" db="EMBL/GenBank/DDBJ databases">
        <authorList>
            <person name="Afonso C.L."/>
            <person name="Miller P.J."/>
            <person name="Scott M.A."/>
            <person name="Spackman E."/>
            <person name="Goraichik I."/>
            <person name="Dimitrov K.M."/>
            <person name="Suarez D.L."/>
            <person name="Swayne D.E."/>
        </authorList>
    </citation>
    <scope>NUCLEOTIDE SEQUENCE [LARGE SCALE GENOMIC DNA]</scope>
    <source>
        <strain evidence="5 6">CECT 7680</strain>
    </source>
</reference>
<dbReference type="Gene3D" id="3.40.50.880">
    <property type="match status" value="1"/>
</dbReference>
<dbReference type="Gene3D" id="1.10.10.60">
    <property type="entry name" value="Homeodomain-like"/>
    <property type="match status" value="1"/>
</dbReference>
<dbReference type="InterPro" id="IPR002818">
    <property type="entry name" value="DJ-1/PfpI"/>
</dbReference>
<dbReference type="InterPro" id="IPR009057">
    <property type="entry name" value="Homeodomain-like_sf"/>
</dbReference>
<keyword evidence="1" id="KW-0805">Transcription regulation</keyword>
<dbReference type="GO" id="GO:0043565">
    <property type="term" value="F:sequence-specific DNA binding"/>
    <property type="evidence" value="ECO:0007669"/>
    <property type="project" value="InterPro"/>
</dbReference>
<feature type="domain" description="HTH araC/xylS-type" evidence="4">
    <location>
        <begin position="216"/>
        <end position="314"/>
    </location>
</feature>
<dbReference type="EMBL" id="FWFQ01000012">
    <property type="protein sequence ID" value="SLN40199.1"/>
    <property type="molecule type" value="Genomic_DNA"/>
</dbReference>
<name>A0A1Y5SHF6_9RHOB</name>
<protein>
    <submittedName>
        <fullName evidence="5">HTH-type transcriptional regulator CdhR</fullName>
    </submittedName>
</protein>
<sequence length="324" mass="35410">MQKWTKSPAAPQQVSLLLFDDFSNHCLANALEPLRAANTILGRPVYHWQFLTPTGEPVQSSSGLPILPHGALGACGPCDIFMVIASYNYRALSTPHTLTGLRRAARSAGLMAGLDTGGWIMAEAGLLEGREATVHWDALPEFEERFLGVSAQRAPHVFDGDRATCAGAMASFDFVLRLIEARHGTALSVDIESFFLRESRNLQLRHGPVSRDRLVAAALDRMRAELETPLPLPAIARQLGCHEKQLARRFEAALGASPGKVYRHIRLTAAKRIVEHTGIEIAEIAVRCGYENASALSRAFRLRYGCAPSAARRAARARSQPSRL</sequence>